<gene>
    <name evidence="1" type="ORF">QDX21_07155</name>
</gene>
<dbReference type="EMBL" id="CP122566">
    <property type="protein sequence ID" value="WGH92113.1"/>
    <property type="molecule type" value="Genomic_DNA"/>
</dbReference>
<dbReference type="Proteomes" id="UP001224674">
    <property type="component" value="Chromosome"/>
</dbReference>
<protein>
    <submittedName>
        <fullName evidence="1">RusA family crossover junction endodeoxyribonuclease</fullName>
    </submittedName>
</protein>
<keyword evidence="2" id="KW-1185">Reference proteome</keyword>
<dbReference type="InterPro" id="IPR036614">
    <property type="entry name" value="RusA-like_sf"/>
</dbReference>
<proteinExistence type="predicted"/>
<evidence type="ECO:0000313" key="1">
    <source>
        <dbReference type="EMBL" id="WGH92113.1"/>
    </source>
</evidence>
<dbReference type="GO" id="GO:0006310">
    <property type="term" value="P:DNA recombination"/>
    <property type="evidence" value="ECO:0007669"/>
    <property type="project" value="InterPro"/>
</dbReference>
<evidence type="ECO:0000313" key="2">
    <source>
        <dbReference type="Proteomes" id="UP001224674"/>
    </source>
</evidence>
<dbReference type="InterPro" id="IPR008822">
    <property type="entry name" value="Endonuclease_RusA-like"/>
</dbReference>
<dbReference type="GO" id="GO:0000287">
    <property type="term" value="F:magnesium ion binding"/>
    <property type="evidence" value="ECO:0007669"/>
    <property type="project" value="InterPro"/>
</dbReference>
<sequence>MTPDEILGLPEGYLSLLAQEPSIEFTVPGNPVPKGRPRVTKTGHTYTPERTLNAELAILTAYTKAGGRKHHNKTTRFTVVMIFDLDHRRRVDIDNLQKTVLDGLNKWAWADDTQVTKVHAMKRHVPKGQAKTTITIYQHDPT</sequence>
<dbReference type="Gene3D" id="3.30.1330.70">
    <property type="entry name" value="Holliday junction resolvase RusA"/>
    <property type="match status" value="1"/>
</dbReference>
<organism evidence="1 2">
    <name type="scientific">Auritidibacter ignavus</name>
    <dbReference type="NCBI Taxonomy" id="678932"/>
    <lineage>
        <taxon>Bacteria</taxon>
        <taxon>Bacillati</taxon>
        <taxon>Actinomycetota</taxon>
        <taxon>Actinomycetes</taxon>
        <taxon>Micrococcales</taxon>
        <taxon>Micrococcaceae</taxon>
        <taxon>Auritidibacter</taxon>
    </lineage>
</organism>
<dbReference type="GO" id="GO:0006281">
    <property type="term" value="P:DNA repair"/>
    <property type="evidence" value="ECO:0007669"/>
    <property type="project" value="InterPro"/>
</dbReference>
<dbReference type="AlphaFoldDB" id="A0AAJ6DE17"/>
<dbReference type="SUPFAM" id="SSF103084">
    <property type="entry name" value="Holliday junction resolvase RusA"/>
    <property type="match status" value="1"/>
</dbReference>
<accession>A0AAJ6DE17</accession>
<reference evidence="1 2" key="1">
    <citation type="submission" date="2023-03" db="EMBL/GenBank/DDBJ databases">
        <title>Complete genome sequences of several Auritidibacter ignavus strains isolated from ear infections.</title>
        <authorList>
            <person name="Baehr T."/>
            <person name="Baumhoegger A.M."/>
        </authorList>
    </citation>
    <scope>NUCLEOTIDE SEQUENCE [LARGE SCALE GENOMIC DNA]</scope>
    <source>
        <strain evidence="1 2">BABAE-6</strain>
    </source>
</reference>
<name>A0AAJ6DE17_9MICC</name>
<dbReference type="Pfam" id="PF05866">
    <property type="entry name" value="RusA"/>
    <property type="match status" value="1"/>
</dbReference>
<dbReference type="RefSeq" id="WP_279674358.1">
    <property type="nucleotide sequence ID" value="NZ_CP122566.1"/>
</dbReference>